<dbReference type="AlphaFoldDB" id="A0A1E4RNW6"/>
<gene>
    <name evidence="2" type="ORF">HYPBUDRAFT_152206</name>
</gene>
<feature type="compositionally biased region" description="Polar residues" evidence="1">
    <location>
        <begin position="58"/>
        <end position="71"/>
    </location>
</feature>
<organism evidence="2 3">
    <name type="scientific">Hyphopichia burtonii NRRL Y-1933</name>
    <dbReference type="NCBI Taxonomy" id="984485"/>
    <lineage>
        <taxon>Eukaryota</taxon>
        <taxon>Fungi</taxon>
        <taxon>Dikarya</taxon>
        <taxon>Ascomycota</taxon>
        <taxon>Saccharomycotina</taxon>
        <taxon>Pichiomycetes</taxon>
        <taxon>Debaryomycetaceae</taxon>
        <taxon>Hyphopichia</taxon>
    </lineage>
</organism>
<name>A0A1E4RNW6_9ASCO</name>
<reference evidence="3" key="1">
    <citation type="submission" date="2016-05" db="EMBL/GenBank/DDBJ databases">
        <title>Comparative genomics of biotechnologically important yeasts.</title>
        <authorList>
            <consortium name="DOE Joint Genome Institute"/>
            <person name="Riley R."/>
            <person name="Haridas S."/>
            <person name="Wolfe K.H."/>
            <person name="Lopes M.R."/>
            <person name="Hittinger C.T."/>
            <person name="Goker M."/>
            <person name="Salamov A."/>
            <person name="Wisecaver J."/>
            <person name="Long T.M."/>
            <person name="Aerts A.L."/>
            <person name="Barry K."/>
            <person name="Choi C."/>
            <person name="Clum A."/>
            <person name="Coughlan A.Y."/>
            <person name="Deshpande S."/>
            <person name="Douglass A.P."/>
            <person name="Hanson S.J."/>
            <person name="Klenk H.-P."/>
            <person name="Labutti K."/>
            <person name="Lapidus A."/>
            <person name="Lindquist E."/>
            <person name="Lipzen A."/>
            <person name="Meier-Kolthoff J.P."/>
            <person name="Ohm R.A."/>
            <person name="Otillar R.P."/>
            <person name="Pangilinan J."/>
            <person name="Peng Y."/>
            <person name="Rokas A."/>
            <person name="Rosa C.A."/>
            <person name="Scheuner C."/>
            <person name="Sibirny A.A."/>
            <person name="Slot J.C."/>
            <person name="Stielow J.B."/>
            <person name="Sun H."/>
            <person name="Kurtzman C.P."/>
            <person name="Blackwell M."/>
            <person name="Grigoriev I.V."/>
            <person name="Jeffries T.W."/>
        </authorList>
    </citation>
    <scope>NUCLEOTIDE SEQUENCE [LARGE SCALE GENOMIC DNA]</scope>
    <source>
        <strain evidence="3">NRRL Y-1933</strain>
    </source>
</reference>
<dbReference type="RefSeq" id="XP_020078016.1">
    <property type="nucleotide sequence ID" value="XM_020220890.1"/>
</dbReference>
<evidence type="ECO:0000313" key="3">
    <source>
        <dbReference type="Proteomes" id="UP000095085"/>
    </source>
</evidence>
<feature type="region of interest" description="Disordered" evidence="1">
    <location>
        <begin position="19"/>
        <end position="106"/>
    </location>
</feature>
<dbReference type="GeneID" id="30995440"/>
<protein>
    <submittedName>
        <fullName evidence="2">Uncharacterized protein</fullName>
    </submittedName>
</protein>
<accession>A0A1E4RNW6</accession>
<sequence>MGSKYPTQSYNVNEMNNNKISASNKSHTPLHQNIPLNNYNTPMRSSVFTEGIPPANNMGVSNLDSQIGNNSRVRRVPARRRPQSMYVTSDTSFNTNSTSQDDSAPKRASFLSALASRRNSTIYDKNEIF</sequence>
<feature type="compositionally biased region" description="Basic residues" evidence="1">
    <location>
        <begin position="72"/>
        <end position="82"/>
    </location>
</feature>
<feature type="compositionally biased region" description="Low complexity" evidence="1">
    <location>
        <begin position="88"/>
        <end position="102"/>
    </location>
</feature>
<evidence type="ECO:0000256" key="1">
    <source>
        <dbReference type="SAM" id="MobiDB-lite"/>
    </source>
</evidence>
<proteinExistence type="predicted"/>
<dbReference type="EMBL" id="KV454539">
    <property type="protein sequence ID" value="ODV68949.1"/>
    <property type="molecule type" value="Genomic_DNA"/>
</dbReference>
<dbReference type="Proteomes" id="UP000095085">
    <property type="component" value="Unassembled WGS sequence"/>
</dbReference>
<evidence type="ECO:0000313" key="2">
    <source>
        <dbReference type="EMBL" id="ODV68949.1"/>
    </source>
</evidence>
<keyword evidence="3" id="KW-1185">Reference proteome</keyword>
<feature type="compositionally biased region" description="Polar residues" evidence="1">
    <location>
        <begin position="19"/>
        <end position="48"/>
    </location>
</feature>